<name>A0A7W6KLR5_9HYPH</name>
<dbReference type="SUPFAM" id="SSF53474">
    <property type="entry name" value="alpha/beta-Hydrolases"/>
    <property type="match status" value="1"/>
</dbReference>
<evidence type="ECO:0000313" key="3">
    <source>
        <dbReference type="Proteomes" id="UP000530571"/>
    </source>
</evidence>
<reference evidence="2 3" key="1">
    <citation type="submission" date="2020-08" db="EMBL/GenBank/DDBJ databases">
        <title>Genomic Encyclopedia of Type Strains, Phase IV (KMG-IV): sequencing the most valuable type-strain genomes for metagenomic binning, comparative biology and taxonomic classification.</title>
        <authorList>
            <person name="Goeker M."/>
        </authorList>
    </citation>
    <scope>NUCLEOTIDE SEQUENCE [LARGE SCALE GENOMIC DNA]</scope>
    <source>
        <strain evidence="2 3">DSM 28101</strain>
    </source>
</reference>
<evidence type="ECO:0000259" key="1">
    <source>
        <dbReference type="Pfam" id="PF12146"/>
    </source>
</evidence>
<evidence type="ECO:0000313" key="2">
    <source>
        <dbReference type="EMBL" id="MBB4123644.1"/>
    </source>
</evidence>
<dbReference type="GO" id="GO:0016787">
    <property type="term" value="F:hydrolase activity"/>
    <property type="evidence" value="ECO:0007669"/>
    <property type="project" value="UniProtKB-KW"/>
</dbReference>
<dbReference type="AlphaFoldDB" id="A0A7W6KLR5"/>
<comment type="caution">
    <text evidence="2">The sequence shown here is derived from an EMBL/GenBank/DDBJ whole genome shotgun (WGS) entry which is preliminary data.</text>
</comment>
<protein>
    <submittedName>
        <fullName evidence="2">Putative alpha/beta hydrolase</fullName>
    </submittedName>
</protein>
<keyword evidence="3" id="KW-1185">Reference proteome</keyword>
<dbReference type="Gene3D" id="3.40.50.1820">
    <property type="entry name" value="alpha/beta hydrolase"/>
    <property type="match status" value="1"/>
</dbReference>
<keyword evidence="2" id="KW-0378">Hydrolase</keyword>
<feature type="domain" description="Serine aminopeptidase S33" evidence="1">
    <location>
        <begin position="83"/>
        <end position="185"/>
    </location>
</feature>
<dbReference type="PIRSF" id="PIRSF037442">
    <property type="entry name" value="UCP037442_abhydr"/>
    <property type="match status" value="1"/>
</dbReference>
<dbReference type="Proteomes" id="UP000530571">
    <property type="component" value="Unassembled WGS sequence"/>
</dbReference>
<accession>A0A7W6KLR5</accession>
<dbReference type="InterPro" id="IPR029058">
    <property type="entry name" value="AB_hydrolase_fold"/>
</dbReference>
<dbReference type="EMBL" id="JACIDZ010000013">
    <property type="protein sequence ID" value="MBB4123644.1"/>
    <property type="molecule type" value="Genomic_DNA"/>
</dbReference>
<dbReference type="InterPro" id="IPR017208">
    <property type="entry name" value="UCP037442_abhydr"/>
</dbReference>
<proteinExistence type="predicted"/>
<dbReference type="RefSeq" id="WP_183488938.1">
    <property type="nucleotide sequence ID" value="NZ_JACIDZ010000013.1"/>
</dbReference>
<organism evidence="2 3">
    <name type="scientific">Martelella radicis</name>
    <dbReference type="NCBI Taxonomy" id="1397476"/>
    <lineage>
        <taxon>Bacteria</taxon>
        <taxon>Pseudomonadati</taxon>
        <taxon>Pseudomonadota</taxon>
        <taxon>Alphaproteobacteria</taxon>
        <taxon>Hyphomicrobiales</taxon>
        <taxon>Aurantimonadaceae</taxon>
        <taxon>Martelella</taxon>
    </lineage>
</organism>
<sequence>MLIRQSPFWRSKNGYLKATIEGRERDQPGHETDLASVREVAGQALPLRLETDDGRLLGGFLWRHSGVAAAWPIVIISAATSVRCRYYARFADYLFLNGFDVLTFDYRGIGESRPKSLRGFRADWVDWGAQDLEAALAYAERTFPGQEIHVVGHSIGGFAIGLAPSNWRIGRILTVGSQFAYWRDYGEAERRRMFIKWHIVMPLLTRMFGYFPAKRLGWMEDTPAGVVRDWSRMKARFEHTVRQDLFVGGERESVILQRRFARVTAPILAIGLEDDPHGTPAALNRLLAYFMSSHRHHWRIAPADIGVSSIGHFAFFHDRFRDSLWPLALGWLRAGEIPADAPGLLLDEATPGTTT</sequence>
<gene>
    <name evidence="2" type="ORF">GGR30_003592</name>
</gene>
<dbReference type="Pfam" id="PF12146">
    <property type="entry name" value="Hydrolase_4"/>
    <property type="match status" value="1"/>
</dbReference>
<dbReference type="InterPro" id="IPR022742">
    <property type="entry name" value="Hydrolase_4"/>
</dbReference>